<gene>
    <name evidence="2" type="ORF">G6F64_014439</name>
</gene>
<dbReference type="EMBL" id="JAANQT010008371">
    <property type="protein sequence ID" value="KAG1281922.1"/>
    <property type="molecule type" value="Genomic_DNA"/>
</dbReference>
<reference evidence="2" key="1">
    <citation type="journal article" date="2020" name="Microb. Genom.">
        <title>Genetic diversity of clinical and environmental Mucorales isolates obtained from an investigation of mucormycosis cases among solid organ transplant recipients.</title>
        <authorList>
            <person name="Nguyen M.H."/>
            <person name="Kaul D."/>
            <person name="Muto C."/>
            <person name="Cheng S.J."/>
            <person name="Richter R.A."/>
            <person name="Bruno V.M."/>
            <person name="Liu G."/>
            <person name="Beyhan S."/>
            <person name="Sundermann A.J."/>
            <person name="Mounaud S."/>
            <person name="Pasculle A.W."/>
            <person name="Nierman W.C."/>
            <person name="Driscoll E."/>
            <person name="Cumbie R."/>
            <person name="Clancy C.J."/>
            <person name="Dupont C.L."/>
        </authorList>
    </citation>
    <scope>NUCLEOTIDE SEQUENCE</scope>
    <source>
        <strain evidence="2">GL11</strain>
    </source>
</reference>
<evidence type="ECO:0000313" key="3">
    <source>
        <dbReference type="Proteomes" id="UP000716291"/>
    </source>
</evidence>
<evidence type="ECO:0000313" key="2">
    <source>
        <dbReference type="EMBL" id="KAG1281922.1"/>
    </source>
</evidence>
<comment type="caution">
    <text evidence="2">The sequence shown here is derived from an EMBL/GenBank/DDBJ whole genome shotgun (WGS) entry which is preliminary data.</text>
</comment>
<name>A0A9P6WTG4_RHIOR</name>
<dbReference type="Proteomes" id="UP000716291">
    <property type="component" value="Unassembled WGS sequence"/>
</dbReference>
<feature type="compositionally biased region" description="Basic residues" evidence="1">
    <location>
        <begin position="41"/>
        <end position="51"/>
    </location>
</feature>
<proteinExistence type="predicted"/>
<accession>A0A9P6WTG4</accession>
<feature type="compositionally biased region" description="Low complexity" evidence="1">
    <location>
        <begin position="74"/>
        <end position="95"/>
    </location>
</feature>
<keyword evidence="3" id="KW-1185">Reference proteome</keyword>
<sequence>MQLLERQAVVAGGHRVQQPHQGVVRYKGLMVALVAHQHRLRPASARLRQRRPSSLAHPPRPGGRLPRPRHRPLRLPARNRAAGSAATGSAAIATSEKAWRDRHRLQPGTRTSAPGPTRGWGAAGAADPRRPAGMRWCVPRPGRARKTREPRGD</sequence>
<feature type="compositionally biased region" description="Low complexity" evidence="1">
    <location>
        <begin position="119"/>
        <end position="135"/>
    </location>
</feature>
<evidence type="ECO:0000256" key="1">
    <source>
        <dbReference type="SAM" id="MobiDB-lite"/>
    </source>
</evidence>
<dbReference type="AlphaFoldDB" id="A0A9P6WTG4"/>
<organism evidence="2 3">
    <name type="scientific">Rhizopus oryzae</name>
    <name type="common">Mucormycosis agent</name>
    <name type="synonym">Rhizopus arrhizus var. delemar</name>
    <dbReference type="NCBI Taxonomy" id="64495"/>
    <lineage>
        <taxon>Eukaryota</taxon>
        <taxon>Fungi</taxon>
        <taxon>Fungi incertae sedis</taxon>
        <taxon>Mucoromycota</taxon>
        <taxon>Mucoromycotina</taxon>
        <taxon>Mucoromycetes</taxon>
        <taxon>Mucorales</taxon>
        <taxon>Mucorineae</taxon>
        <taxon>Rhizopodaceae</taxon>
        <taxon>Rhizopus</taxon>
    </lineage>
</organism>
<feature type="region of interest" description="Disordered" evidence="1">
    <location>
        <begin position="41"/>
        <end position="153"/>
    </location>
</feature>
<protein>
    <submittedName>
        <fullName evidence="2">Uncharacterized protein</fullName>
    </submittedName>
</protein>